<organism evidence="1 2">
    <name type="scientific">Virgisporangium ochraceum</name>
    <dbReference type="NCBI Taxonomy" id="65505"/>
    <lineage>
        <taxon>Bacteria</taxon>
        <taxon>Bacillati</taxon>
        <taxon>Actinomycetota</taxon>
        <taxon>Actinomycetes</taxon>
        <taxon>Micromonosporales</taxon>
        <taxon>Micromonosporaceae</taxon>
        <taxon>Virgisporangium</taxon>
    </lineage>
</organism>
<evidence type="ECO:0000313" key="2">
    <source>
        <dbReference type="Proteomes" id="UP000635606"/>
    </source>
</evidence>
<proteinExistence type="predicted"/>
<dbReference type="Gene3D" id="3.40.50.300">
    <property type="entry name" value="P-loop containing nucleotide triphosphate hydrolases"/>
    <property type="match status" value="1"/>
</dbReference>
<name>A0A8J4A3W6_9ACTN</name>
<reference evidence="1" key="1">
    <citation type="submission" date="2021-01" db="EMBL/GenBank/DDBJ databases">
        <title>Whole genome shotgun sequence of Virgisporangium ochraceum NBRC 16418.</title>
        <authorList>
            <person name="Komaki H."/>
            <person name="Tamura T."/>
        </authorList>
    </citation>
    <scope>NUCLEOTIDE SEQUENCE</scope>
    <source>
        <strain evidence="1">NBRC 16418</strain>
    </source>
</reference>
<evidence type="ECO:0000313" key="1">
    <source>
        <dbReference type="EMBL" id="GIJ74062.1"/>
    </source>
</evidence>
<sequence>MLSVMSRSWFRGDEVLVAIGSVKGAPYVTSLAVALAVRWPTPGALVVEADPAGGDLAFRFGARREPGLSELAADTRAGRRGGDLAAYARPIPLGISVVFAPADQHHGPAIDAAGQATQAIRMVAHNCVDLLRAAAARRAVIVDLGRLGWDSPSWSLAAAADVFLVAMRSGVEAVDAVQVRRDRLRSVPGLRSAPRLVVAGRPLCTEGEIAGVTGMAVVGTVPDDRRAADVLAGRAEPGWGWTRLPFLRAARALAVSLQVHAPHHVPAAVPSFVGPAGRPWQAPVYRP</sequence>
<protein>
    <recommendedName>
        <fullName evidence="3">MinD-like ATPase involved in chromosome partitioning or flagellar assembly</fullName>
    </recommendedName>
</protein>
<dbReference type="InterPro" id="IPR027417">
    <property type="entry name" value="P-loop_NTPase"/>
</dbReference>
<keyword evidence="2" id="KW-1185">Reference proteome</keyword>
<gene>
    <name evidence="1" type="ORF">Voc01_089790</name>
</gene>
<dbReference type="SUPFAM" id="SSF52540">
    <property type="entry name" value="P-loop containing nucleoside triphosphate hydrolases"/>
    <property type="match status" value="1"/>
</dbReference>
<comment type="caution">
    <text evidence="1">The sequence shown here is derived from an EMBL/GenBank/DDBJ whole genome shotgun (WGS) entry which is preliminary data.</text>
</comment>
<evidence type="ECO:0008006" key="3">
    <source>
        <dbReference type="Google" id="ProtNLM"/>
    </source>
</evidence>
<accession>A0A8J4A3W6</accession>
<dbReference type="AlphaFoldDB" id="A0A8J4A3W6"/>
<dbReference type="EMBL" id="BOPH01000129">
    <property type="protein sequence ID" value="GIJ74062.1"/>
    <property type="molecule type" value="Genomic_DNA"/>
</dbReference>
<dbReference type="Proteomes" id="UP000635606">
    <property type="component" value="Unassembled WGS sequence"/>
</dbReference>